<dbReference type="EMBL" id="NBIM01000002">
    <property type="protein sequence ID" value="OXY81761.1"/>
    <property type="molecule type" value="Genomic_DNA"/>
</dbReference>
<evidence type="ECO:0000313" key="12">
    <source>
        <dbReference type="Proteomes" id="UP000242757"/>
    </source>
</evidence>
<keyword evidence="9" id="KW-0449">Lipoprotein</keyword>
<evidence type="ECO:0000256" key="8">
    <source>
        <dbReference type="ARBA" id="ARBA00023139"/>
    </source>
</evidence>
<keyword evidence="6" id="KW-0788">Thiol protease</keyword>
<keyword evidence="8" id="KW-0564">Palmitate</keyword>
<dbReference type="RefSeq" id="WP_094200649.1">
    <property type="nucleotide sequence ID" value="NZ_NBIM01000002.1"/>
</dbReference>
<comment type="caution">
    <text evidence="11">The sequence shown here is derived from an EMBL/GenBank/DDBJ whole genome shotgun (WGS) entry which is preliminary data.</text>
</comment>
<evidence type="ECO:0000313" key="11">
    <source>
        <dbReference type="EMBL" id="OXY81761.1"/>
    </source>
</evidence>
<dbReference type="InterPro" id="IPR038765">
    <property type="entry name" value="Papain-like_cys_pep_sf"/>
</dbReference>
<comment type="subcellular location">
    <subcellularLocation>
        <location evidence="1">Membrane</location>
        <topology evidence="1">Lipid-anchor</topology>
    </subcellularLocation>
</comment>
<protein>
    <submittedName>
        <fullName evidence="11">Peptidase P60</fullName>
    </submittedName>
</protein>
<dbReference type="InterPro" id="IPR052062">
    <property type="entry name" value="Murein_DD/LD_carboxypeptidase"/>
</dbReference>
<dbReference type="Pfam" id="PF00877">
    <property type="entry name" value="NLPC_P60"/>
    <property type="match status" value="1"/>
</dbReference>
<evidence type="ECO:0000256" key="9">
    <source>
        <dbReference type="ARBA" id="ARBA00023288"/>
    </source>
</evidence>
<gene>
    <name evidence="11" type="ORF">B6S08_09910</name>
</gene>
<evidence type="ECO:0000256" key="2">
    <source>
        <dbReference type="ARBA" id="ARBA00007074"/>
    </source>
</evidence>
<keyword evidence="12" id="KW-1185">Reference proteome</keyword>
<dbReference type="PANTHER" id="PTHR47360:SF3">
    <property type="entry name" value="MUREIN DD-ENDOPEPTIDASE MEPS_MUREIN LD-CARBOXYPEPTIDASE"/>
    <property type="match status" value="1"/>
</dbReference>
<dbReference type="OrthoDB" id="9807055at2"/>
<dbReference type="InterPro" id="IPR000064">
    <property type="entry name" value="NLP_P60_dom"/>
</dbReference>
<dbReference type="Gene3D" id="3.90.1720.10">
    <property type="entry name" value="endopeptidase domain like (from Nostoc punctiforme)"/>
    <property type="match status" value="1"/>
</dbReference>
<keyword evidence="4" id="KW-0732">Signal</keyword>
<reference evidence="11 12" key="1">
    <citation type="submission" date="2017-08" db="EMBL/GenBank/DDBJ databases">
        <title>A Genome Sequence of Oceanimonas doudoroffii ATCC 27123T.</title>
        <authorList>
            <person name="Brennan M.A."/>
            <person name="Maclea K.S."/>
            <person name="Mcclelland W.D."/>
            <person name="Trachtenberg A.M."/>
        </authorList>
    </citation>
    <scope>NUCLEOTIDE SEQUENCE [LARGE SCALE GENOMIC DNA]</scope>
    <source>
        <strain evidence="11 12">ATCC 27123</strain>
    </source>
</reference>
<dbReference type="SUPFAM" id="SSF54001">
    <property type="entry name" value="Cysteine proteinases"/>
    <property type="match status" value="1"/>
</dbReference>
<dbReference type="PROSITE" id="PS51935">
    <property type="entry name" value="NLPC_P60"/>
    <property type="match status" value="1"/>
</dbReference>
<evidence type="ECO:0000259" key="10">
    <source>
        <dbReference type="PROSITE" id="PS51935"/>
    </source>
</evidence>
<dbReference type="AlphaFoldDB" id="A0A233RED8"/>
<evidence type="ECO:0000256" key="4">
    <source>
        <dbReference type="ARBA" id="ARBA00022729"/>
    </source>
</evidence>
<accession>A0A233RED8</accession>
<dbReference type="GO" id="GO:0016020">
    <property type="term" value="C:membrane"/>
    <property type="evidence" value="ECO:0007669"/>
    <property type="project" value="UniProtKB-SubCell"/>
</dbReference>
<dbReference type="PANTHER" id="PTHR47360">
    <property type="entry name" value="MUREIN DD-ENDOPEPTIDASE MEPS/MUREIN LD-CARBOXYPEPTIDASE"/>
    <property type="match status" value="1"/>
</dbReference>
<dbReference type="GO" id="GO:0008234">
    <property type="term" value="F:cysteine-type peptidase activity"/>
    <property type="evidence" value="ECO:0007669"/>
    <property type="project" value="UniProtKB-KW"/>
</dbReference>
<evidence type="ECO:0000256" key="7">
    <source>
        <dbReference type="ARBA" id="ARBA00023136"/>
    </source>
</evidence>
<evidence type="ECO:0000256" key="5">
    <source>
        <dbReference type="ARBA" id="ARBA00022801"/>
    </source>
</evidence>
<evidence type="ECO:0000256" key="6">
    <source>
        <dbReference type="ARBA" id="ARBA00022807"/>
    </source>
</evidence>
<keyword evidence="7" id="KW-0472">Membrane</keyword>
<evidence type="ECO:0000256" key="3">
    <source>
        <dbReference type="ARBA" id="ARBA00022670"/>
    </source>
</evidence>
<evidence type="ECO:0000256" key="1">
    <source>
        <dbReference type="ARBA" id="ARBA00004635"/>
    </source>
</evidence>
<organism evidence="11 12">
    <name type="scientific">Oceanimonas doudoroffii</name>
    <dbReference type="NCBI Taxonomy" id="84158"/>
    <lineage>
        <taxon>Bacteria</taxon>
        <taxon>Pseudomonadati</taxon>
        <taxon>Pseudomonadota</taxon>
        <taxon>Gammaproteobacteria</taxon>
        <taxon>Aeromonadales</taxon>
        <taxon>Aeromonadaceae</taxon>
        <taxon>Oceanimonas</taxon>
    </lineage>
</organism>
<proteinExistence type="inferred from homology"/>
<comment type="similarity">
    <text evidence="2">Belongs to the peptidase C40 family.</text>
</comment>
<keyword evidence="3" id="KW-0645">Protease</keyword>
<feature type="domain" description="NlpC/P60" evidence="10">
    <location>
        <begin position="25"/>
        <end position="146"/>
    </location>
</feature>
<dbReference type="GO" id="GO:0006508">
    <property type="term" value="P:proteolysis"/>
    <property type="evidence" value="ECO:0007669"/>
    <property type="project" value="UniProtKB-KW"/>
</dbReference>
<sequence length="147" mass="16601">MAGRKPSSSLTYSISTEPMKPARSAATLTNLHQVYQRWRGVPYRFGGEGADGIDCSAFTQALYQEAFGMELPRSTYEQVNLGREVEREQLRPGDLVFFRTGRSTQHNGVYIGNGKFAHASSSVGVTISRLDNVYWKSRYWQARRVLD</sequence>
<keyword evidence="5" id="KW-0378">Hydrolase</keyword>
<name>A0A233RED8_9GAMM</name>
<dbReference type="Proteomes" id="UP000242757">
    <property type="component" value="Unassembled WGS sequence"/>
</dbReference>